<evidence type="ECO:0000313" key="3">
    <source>
        <dbReference type="Proteomes" id="UP000193884"/>
    </source>
</evidence>
<organism evidence="2 3">
    <name type="scientific">Bradyrhizobium canariense</name>
    <dbReference type="NCBI Taxonomy" id="255045"/>
    <lineage>
        <taxon>Bacteria</taxon>
        <taxon>Pseudomonadati</taxon>
        <taxon>Pseudomonadota</taxon>
        <taxon>Alphaproteobacteria</taxon>
        <taxon>Hyphomicrobiales</taxon>
        <taxon>Nitrobacteraceae</taxon>
        <taxon>Bradyrhizobium</taxon>
    </lineage>
</organism>
<feature type="region of interest" description="Disordered" evidence="1">
    <location>
        <begin position="90"/>
        <end position="113"/>
    </location>
</feature>
<name>A0ABX3X2X5_9BRAD</name>
<gene>
    <name evidence="2" type="ORF">BST63_16255</name>
</gene>
<dbReference type="EMBL" id="NAFK01000160">
    <property type="protein sequence ID" value="OSJ28720.1"/>
    <property type="molecule type" value="Genomic_DNA"/>
</dbReference>
<sequence length="113" mass="12591">MNFQITVLKILASYPDGFASMADLKRDMAILATCGPEWAERTKRLGACVPELNVFSQQLVQRIEGGWRITTKGRAILDFIEARSVAAESTARPTQSLAPSRRVAPRVRRSEED</sequence>
<reference evidence="2 3" key="1">
    <citation type="submission" date="2017-03" db="EMBL/GenBank/DDBJ databases">
        <title>Whole genome sequences of fourteen strains of Bradyrhizobium canariense and one strain of Bradyrhizobium japonicum isolated from Lupinus (Papilionoideae: Genisteae) species in Algeria.</title>
        <authorList>
            <person name="Crovadore J."/>
            <person name="Chekireb D."/>
            <person name="Brachmann A."/>
            <person name="Chablais R."/>
            <person name="Cochard B."/>
            <person name="Lefort F."/>
        </authorList>
    </citation>
    <scope>NUCLEOTIDE SEQUENCE [LARGE SCALE GENOMIC DNA]</scope>
    <source>
        <strain evidence="2 3">UBMAN05</strain>
    </source>
</reference>
<keyword evidence="3" id="KW-1185">Reference proteome</keyword>
<accession>A0ABX3X2X5</accession>
<evidence type="ECO:0000256" key="1">
    <source>
        <dbReference type="SAM" id="MobiDB-lite"/>
    </source>
</evidence>
<protein>
    <submittedName>
        <fullName evidence="2">Uncharacterized protein</fullName>
    </submittedName>
</protein>
<comment type="caution">
    <text evidence="2">The sequence shown here is derived from an EMBL/GenBank/DDBJ whole genome shotgun (WGS) entry which is preliminary data.</text>
</comment>
<dbReference type="Proteomes" id="UP000193884">
    <property type="component" value="Unassembled WGS sequence"/>
</dbReference>
<evidence type="ECO:0000313" key="2">
    <source>
        <dbReference type="EMBL" id="OSJ28720.1"/>
    </source>
</evidence>
<proteinExistence type="predicted"/>